<dbReference type="Proteomes" id="UP000315017">
    <property type="component" value="Chromosome"/>
</dbReference>
<accession>A0A517Y9K3</accession>
<protein>
    <submittedName>
        <fullName evidence="1">Uncharacterized protein</fullName>
    </submittedName>
</protein>
<dbReference type="EMBL" id="CP036274">
    <property type="protein sequence ID" value="QDU26910.1"/>
    <property type="molecule type" value="Genomic_DNA"/>
</dbReference>
<proteinExistence type="predicted"/>
<dbReference type="KEGG" id="aagg:ETAA8_19940"/>
<evidence type="ECO:0000313" key="1">
    <source>
        <dbReference type="EMBL" id="QDU26910.1"/>
    </source>
</evidence>
<organism evidence="1 2">
    <name type="scientific">Anatilimnocola aggregata</name>
    <dbReference type="NCBI Taxonomy" id="2528021"/>
    <lineage>
        <taxon>Bacteria</taxon>
        <taxon>Pseudomonadati</taxon>
        <taxon>Planctomycetota</taxon>
        <taxon>Planctomycetia</taxon>
        <taxon>Pirellulales</taxon>
        <taxon>Pirellulaceae</taxon>
        <taxon>Anatilimnocola</taxon>
    </lineage>
</organism>
<dbReference type="AlphaFoldDB" id="A0A517Y9K3"/>
<reference evidence="1 2" key="1">
    <citation type="submission" date="2019-02" db="EMBL/GenBank/DDBJ databases">
        <title>Deep-cultivation of Planctomycetes and their phenomic and genomic characterization uncovers novel biology.</title>
        <authorList>
            <person name="Wiegand S."/>
            <person name="Jogler M."/>
            <person name="Boedeker C."/>
            <person name="Pinto D."/>
            <person name="Vollmers J."/>
            <person name="Rivas-Marin E."/>
            <person name="Kohn T."/>
            <person name="Peeters S.H."/>
            <person name="Heuer A."/>
            <person name="Rast P."/>
            <person name="Oberbeckmann S."/>
            <person name="Bunk B."/>
            <person name="Jeske O."/>
            <person name="Meyerdierks A."/>
            <person name="Storesund J.E."/>
            <person name="Kallscheuer N."/>
            <person name="Luecker S."/>
            <person name="Lage O.M."/>
            <person name="Pohl T."/>
            <person name="Merkel B.J."/>
            <person name="Hornburger P."/>
            <person name="Mueller R.-W."/>
            <person name="Bruemmer F."/>
            <person name="Labrenz M."/>
            <person name="Spormann A.M."/>
            <person name="Op den Camp H."/>
            <person name="Overmann J."/>
            <person name="Amann R."/>
            <person name="Jetten M.S.M."/>
            <person name="Mascher T."/>
            <person name="Medema M.H."/>
            <person name="Devos D.P."/>
            <person name="Kaster A.-K."/>
            <person name="Ovreas L."/>
            <person name="Rohde M."/>
            <person name="Galperin M.Y."/>
            <person name="Jogler C."/>
        </authorList>
    </citation>
    <scope>NUCLEOTIDE SEQUENCE [LARGE SCALE GENOMIC DNA]</scope>
    <source>
        <strain evidence="1 2">ETA_A8</strain>
    </source>
</reference>
<name>A0A517Y9K3_9BACT</name>
<sequence length="69" mass="7670">MIASKSPPEPPPHIVEAVDTMRAAVKKAQEASLRRGIAICYEIDGVMHYQLPSGEITRECPWPEVPKQD</sequence>
<dbReference type="RefSeq" id="WP_202921708.1">
    <property type="nucleotide sequence ID" value="NZ_CP036274.1"/>
</dbReference>
<keyword evidence="2" id="KW-1185">Reference proteome</keyword>
<evidence type="ECO:0000313" key="2">
    <source>
        <dbReference type="Proteomes" id="UP000315017"/>
    </source>
</evidence>
<gene>
    <name evidence="1" type="ORF">ETAA8_19940</name>
</gene>